<organism evidence="2">
    <name type="scientific">Clostridium paraputrificum</name>
    <dbReference type="NCBI Taxonomy" id="29363"/>
    <lineage>
        <taxon>Bacteria</taxon>
        <taxon>Bacillati</taxon>
        <taxon>Bacillota</taxon>
        <taxon>Clostridia</taxon>
        <taxon>Eubacteriales</taxon>
        <taxon>Clostridiaceae</taxon>
        <taxon>Clostridium</taxon>
    </lineage>
</organism>
<proteinExistence type="predicted"/>
<feature type="transmembrane region" description="Helical" evidence="1">
    <location>
        <begin position="30"/>
        <end position="50"/>
    </location>
</feature>
<dbReference type="RefSeq" id="WP_156561817.1">
    <property type="nucleotide sequence ID" value="NZ_CACRTV010000057.1"/>
</dbReference>
<name>A0A6N3F9K6_9CLOT</name>
<dbReference type="AlphaFoldDB" id="A0A6N3F9K6"/>
<evidence type="ECO:0000313" key="2">
    <source>
        <dbReference type="EMBL" id="VYU48742.1"/>
    </source>
</evidence>
<keyword evidence="1" id="KW-1133">Transmembrane helix</keyword>
<evidence type="ECO:0000256" key="1">
    <source>
        <dbReference type="SAM" id="Phobius"/>
    </source>
</evidence>
<feature type="transmembrane region" description="Helical" evidence="1">
    <location>
        <begin position="56"/>
        <end position="75"/>
    </location>
</feature>
<keyword evidence="1" id="KW-0812">Transmembrane</keyword>
<keyword evidence="1" id="KW-0472">Membrane</keyword>
<reference evidence="2" key="1">
    <citation type="submission" date="2019-11" db="EMBL/GenBank/DDBJ databases">
        <authorList>
            <person name="Feng L."/>
        </authorList>
    </citation>
    <scope>NUCLEOTIDE SEQUENCE</scope>
    <source>
        <strain evidence="2">CParaputrificumLFYP93</strain>
    </source>
</reference>
<protein>
    <submittedName>
        <fullName evidence="2">Uncharacterized protein</fullName>
    </submittedName>
</protein>
<accession>A0A6N3F9K6</accession>
<sequence>MSREQFEYIKAEYDLLVHDRELLVRKINKFIAWDILLTILLLLAILITKSLFDKCIYLVILAIYVYTYLTPLIELRLLNKEIDKRLNEMESLG</sequence>
<dbReference type="EMBL" id="CACRTV010000057">
    <property type="protein sequence ID" value="VYU48742.1"/>
    <property type="molecule type" value="Genomic_DNA"/>
</dbReference>
<gene>
    <name evidence="2" type="ORF">CPLFYP93_02453</name>
</gene>